<name>A0A942Y9S5_9BACI</name>
<sequence>MAVLKVSYRTLDQVHDALDAAKSDFCTDPELVDGGAFGAEDVTQAFATFRTAQQRSAGWLADTSRTLAQYAHDTRSHVADADDDLARKAG</sequence>
<dbReference type="EMBL" id="JAGYPE010000003">
    <property type="protein sequence ID" value="MBS4183787.1"/>
    <property type="molecule type" value="Genomic_DNA"/>
</dbReference>
<gene>
    <name evidence="1" type="ORF">KHB02_20550</name>
</gene>
<organism evidence="1">
    <name type="scientific">Neobacillus citreus</name>
    <dbReference type="NCBI Taxonomy" id="2833578"/>
    <lineage>
        <taxon>Bacteria</taxon>
        <taxon>Bacillati</taxon>
        <taxon>Bacillota</taxon>
        <taxon>Bacilli</taxon>
        <taxon>Bacillales</taxon>
        <taxon>Bacillaceae</taxon>
        <taxon>Neobacillus</taxon>
    </lineage>
</organism>
<dbReference type="AlphaFoldDB" id="A0A942Y9S5"/>
<comment type="caution">
    <text evidence="1">The sequence shown here is derived from an EMBL/GenBank/DDBJ whole genome shotgun (WGS) entry which is preliminary data.</text>
</comment>
<proteinExistence type="predicted"/>
<reference evidence="1" key="1">
    <citation type="submission" date="2021-05" db="EMBL/GenBank/DDBJ databases">
        <title>Novel Bacillus species.</title>
        <authorList>
            <person name="Liu G."/>
        </authorList>
    </citation>
    <scope>NUCLEOTIDE SEQUENCE</scope>
    <source>
        <strain evidence="1">FJAT-50051</strain>
    </source>
</reference>
<protein>
    <submittedName>
        <fullName evidence="1">Uncharacterized protein</fullName>
    </submittedName>
</protein>
<accession>A0A942Y9S5</accession>
<evidence type="ECO:0000313" key="1">
    <source>
        <dbReference type="EMBL" id="MBS4183787.1"/>
    </source>
</evidence>